<dbReference type="PANTHER" id="PTHR12448:SF0">
    <property type="entry name" value="ATP SYNTHASE SUBUNIT EPSILON, MITOCHONDRIAL"/>
    <property type="match status" value="1"/>
</dbReference>
<evidence type="ECO:0000256" key="14">
    <source>
        <dbReference type="SAM" id="Phobius"/>
    </source>
</evidence>
<keyword evidence="8" id="KW-0496">Mitochondrion</keyword>
<comment type="subunit">
    <text evidence="3">F-type ATPases have 2 components, CF(1) - the catalytic core - and CF(0) - the membrane proton channel. CF(1) has five subunits: alpha(3), beta(3), gamma(1), delta(1), epsilon(1). CF(0) has three main subunits: a, b and c.</text>
</comment>
<dbReference type="EMBL" id="VDCV01000010">
    <property type="protein sequence ID" value="KAB5539164.1"/>
    <property type="molecule type" value="Genomic_DNA"/>
</dbReference>
<keyword evidence="7" id="KW-0406">Ion transport</keyword>
<comment type="function">
    <text evidence="12">Mitochondrial membrane ATP synthase (F(1)F(0) ATP synthase or Complex V) produces ATP from ADP in the presence of a proton gradient across the membrane which is generated by electron transport complexes of the respiratory chain. F-type ATPases consist of two structural domains, F(1) - containing the extramembraneous catalytic core, and F(0) - containing the membrane proton channel, linked together by a central stalk and a peripheral stalk. During catalysis, ATP synthesis in the catalytic domain of F(1) is coupled via a rotary mechanism of the central stalk subunits to proton translocation. Part of the complex F(1) domain and of the central stalk which is part of the complex rotary element. Rotation of the central stalk against the surrounding alpha(3)beta(3) subunits leads to hydrolysis of ATP in three separate catalytic sites on the beta subunits.</text>
</comment>
<keyword evidence="5" id="KW-0375">Hydrogen ion transport</keyword>
<evidence type="ECO:0000313" key="16">
    <source>
        <dbReference type="Proteomes" id="UP000326939"/>
    </source>
</evidence>
<dbReference type="PANTHER" id="PTHR12448">
    <property type="entry name" value="ATP SYNTHASE EPSILON CHAIN, MITOCHONDRIAL"/>
    <property type="match status" value="1"/>
</dbReference>
<evidence type="ECO:0000313" key="15">
    <source>
        <dbReference type="EMBL" id="KAB5539164.1"/>
    </source>
</evidence>
<proteinExistence type="inferred from homology"/>
<evidence type="ECO:0000256" key="1">
    <source>
        <dbReference type="ARBA" id="ARBA00004273"/>
    </source>
</evidence>
<evidence type="ECO:0000256" key="4">
    <source>
        <dbReference type="ARBA" id="ARBA00022448"/>
    </source>
</evidence>
<dbReference type="GO" id="GO:0046933">
    <property type="term" value="F:proton-transporting ATP synthase activity, rotational mechanism"/>
    <property type="evidence" value="ECO:0007669"/>
    <property type="project" value="InterPro"/>
</dbReference>
<evidence type="ECO:0000256" key="9">
    <source>
        <dbReference type="ARBA" id="ARBA00023136"/>
    </source>
</evidence>
<comment type="similarity">
    <text evidence="2">Belongs to the eukaryotic ATPase epsilon family.</text>
</comment>
<keyword evidence="14" id="KW-0812">Transmembrane</keyword>
<gene>
    <name evidence="15" type="ORF">DKX38_016697</name>
</gene>
<reference evidence="16" key="1">
    <citation type="journal article" date="2019" name="Gigascience">
        <title>De novo genome assembly of the endangered Acer yangbiense, a plant species with extremely small populations endemic to Yunnan Province, China.</title>
        <authorList>
            <person name="Yang J."/>
            <person name="Wariss H.M."/>
            <person name="Tao L."/>
            <person name="Zhang R."/>
            <person name="Yun Q."/>
            <person name="Hollingsworth P."/>
            <person name="Dao Z."/>
            <person name="Luo G."/>
            <person name="Guo H."/>
            <person name="Ma Y."/>
            <person name="Sun W."/>
        </authorList>
    </citation>
    <scope>NUCLEOTIDE SEQUENCE [LARGE SCALE GENOMIC DNA]</scope>
    <source>
        <strain evidence="16">cv. br00</strain>
    </source>
</reference>
<dbReference type="FunFam" id="1.10.1620.20:FF:000002">
    <property type="entry name" value="ATP synthase subunit epsilon, mitochondrial"/>
    <property type="match status" value="1"/>
</dbReference>
<dbReference type="SUPFAM" id="SSF48690">
    <property type="entry name" value="Epsilon subunit of mitochondrial F1F0-ATP synthase"/>
    <property type="match status" value="1"/>
</dbReference>
<protein>
    <recommendedName>
        <fullName evidence="13">ATP synthase subunit epsilon, mitochondrial</fullName>
    </recommendedName>
</protein>
<organism evidence="15 16">
    <name type="scientific">Salix brachista</name>
    <dbReference type="NCBI Taxonomy" id="2182728"/>
    <lineage>
        <taxon>Eukaryota</taxon>
        <taxon>Viridiplantae</taxon>
        <taxon>Streptophyta</taxon>
        <taxon>Embryophyta</taxon>
        <taxon>Tracheophyta</taxon>
        <taxon>Spermatophyta</taxon>
        <taxon>Magnoliopsida</taxon>
        <taxon>eudicotyledons</taxon>
        <taxon>Gunneridae</taxon>
        <taxon>Pentapetalae</taxon>
        <taxon>rosids</taxon>
        <taxon>fabids</taxon>
        <taxon>Malpighiales</taxon>
        <taxon>Salicaceae</taxon>
        <taxon>Saliceae</taxon>
        <taxon>Salix</taxon>
    </lineage>
</organism>
<evidence type="ECO:0000256" key="3">
    <source>
        <dbReference type="ARBA" id="ARBA00011648"/>
    </source>
</evidence>
<evidence type="ECO:0000256" key="10">
    <source>
        <dbReference type="ARBA" id="ARBA00023196"/>
    </source>
</evidence>
<dbReference type="Gene3D" id="1.10.1620.20">
    <property type="entry name" value="ATP synthase, F1 complex, epsilon subunit superfamily, mitochondrial"/>
    <property type="match status" value="1"/>
</dbReference>
<dbReference type="Proteomes" id="UP000326939">
    <property type="component" value="Chromosome 10"/>
</dbReference>
<dbReference type="CDD" id="cd12153">
    <property type="entry name" value="F1-ATPase_epsilon"/>
    <property type="match status" value="1"/>
</dbReference>
<dbReference type="GO" id="GO:0045259">
    <property type="term" value="C:proton-transporting ATP synthase complex"/>
    <property type="evidence" value="ECO:0007669"/>
    <property type="project" value="UniProtKB-KW"/>
</dbReference>
<evidence type="ECO:0000256" key="6">
    <source>
        <dbReference type="ARBA" id="ARBA00022792"/>
    </source>
</evidence>
<keyword evidence="6" id="KW-0999">Mitochondrion inner membrane</keyword>
<evidence type="ECO:0000256" key="12">
    <source>
        <dbReference type="ARBA" id="ARBA00025364"/>
    </source>
</evidence>
<name>A0A5N5L8R4_9ROSI</name>
<keyword evidence="16" id="KW-1185">Reference proteome</keyword>
<evidence type="ECO:0000256" key="8">
    <source>
        <dbReference type="ARBA" id="ARBA00023128"/>
    </source>
</evidence>
<accession>A0A5N5L8R4</accession>
<evidence type="ECO:0000256" key="13">
    <source>
        <dbReference type="ARBA" id="ARBA00070654"/>
    </source>
</evidence>
<evidence type="ECO:0000256" key="7">
    <source>
        <dbReference type="ARBA" id="ARBA00023065"/>
    </source>
</evidence>
<keyword evidence="14" id="KW-1133">Transmembrane helix</keyword>
<feature type="transmembrane region" description="Helical" evidence="14">
    <location>
        <begin position="81"/>
        <end position="101"/>
    </location>
</feature>
<feature type="transmembrane region" description="Helical" evidence="14">
    <location>
        <begin position="113"/>
        <end position="133"/>
    </location>
</feature>
<dbReference type="GO" id="GO:0005743">
    <property type="term" value="C:mitochondrial inner membrane"/>
    <property type="evidence" value="ECO:0007669"/>
    <property type="project" value="UniProtKB-SubCell"/>
</dbReference>
<evidence type="ECO:0000256" key="2">
    <source>
        <dbReference type="ARBA" id="ARBA00009502"/>
    </source>
</evidence>
<dbReference type="InterPro" id="IPR006721">
    <property type="entry name" value="ATP_synth_F1_esu_mt"/>
</dbReference>
<keyword evidence="11" id="KW-0066">ATP synthesis</keyword>
<dbReference type="AlphaFoldDB" id="A0A5N5L8R4"/>
<keyword evidence="4" id="KW-0813">Transport</keyword>
<comment type="subcellular location">
    <subcellularLocation>
        <location evidence="1">Mitochondrion inner membrane</location>
    </subcellularLocation>
</comment>
<dbReference type="InterPro" id="IPR036742">
    <property type="entry name" value="ATP_synth_F1_esu_sf_mt"/>
</dbReference>
<keyword evidence="10" id="KW-0139">CF(1)</keyword>
<evidence type="ECO:0000256" key="5">
    <source>
        <dbReference type="ARBA" id="ARBA00022781"/>
    </source>
</evidence>
<dbReference type="GO" id="GO:0042776">
    <property type="term" value="P:proton motive force-driven mitochondrial ATP synthesis"/>
    <property type="evidence" value="ECO:0007669"/>
    <property type="project" value="TreeGrafter"/>
</dbReference>
<keyword evidence="9 14" id="KW-0472">Membrane</keyword>
<evidence type="ECO:0000256" key="11">
    <source>
        <dbReference type="ARBA" id="ARBA00023310"/>
    </source>
</evidence>
<comment type="caution">
    <text evidence="15">The sequence shown here is derived from an EMBL/GenBank/DDBJ whole genome shotgun (WGS) entry which is preliminary data.</text>
</comment>
<dbReference type="Pfam" id="PF04627">
    <property type="entry name" value="ATP-synt_Eps"/>
    <property type="match status" value="1"/>
</dbReference>
<sequence length="184" mass="20725">MASNAAAPFWRAAGMTYITYSNICANLVRNCLKEPFKTEALSREKVHFSVTKFVDGNPQKPGKILLLPFYLTLTMYKDLPFISFLDLGFLDSVPMIFFLLISLNLICDIGLGLRLRASFLFLVSCFLTFELVYKNYEEPSVCNGCSAFGLRGFVQCSLFYLSNVELGCGSDIKVLIKWMKELGD</sequence>